<keyword evidence="1" id="KW-1133">Transmembrane helix</keyword>
<evidence type="ECO:0000313" key="3">
    <source>
        <dbReference type="EMBL" id="XCM36513.1"/>
    </source>
</evidence>
<dbReference type="InterPro" id="IPR025403">
    <property type="entry name" value="TgpA-like_C"/>
</dbReference>
<dbReference type="EMBL" id="CP159837">
    <property type="protein sequence ID" value="XCM36513.1"/>
    <property type="molecule type" value="Genomic_DNA"/>
</dbReference>
<keyword evidence="1" id="KW-0812">Transmembrane</keyword>
<dbReference type="RefSeq" id="WP_054470334.1">
    <property type="nucleotide sequence ID" value="NZ_CP159837.1"/>
</dbReference>
<feature type="transmembrane region" description="Helical" evidence="1">
    <location>
        <begin position="53"/>
        <end position="80"/>
    </location>
</feature>
<proteinExistence type="predicted"/>
<protein>
    <submittedName>
        <fullName evidence="3">DUF4129 domain-containing protein</fullName>
    </submittedName>
</protein>
<keyword evidence="1" id="KW-0472">Membrane</keyword>
<evidence type="ECO:0000256" key="1">
    <source>
        <dbReference type="SAM" id="Phobius"/>
    </source>
</evidence>
<name>A0AAU8JCH7_9CYAN</name>
<evidence type="ECO:0000259" key="2">
    <source>
        <dbReference type="Pfam" id="PF13559"/>
    </source>
</evidence>
<dbReference type="AlphaFoldDB" id="A0AAU8JCH7"/>
<reference evidence="3" key="1">
    <citation type="submission" date="2024-07" db="EMBL/GenBank/DDBJ databases">
        <authorList>
            <person name="Kim Y.J."/>
            <person name="Jeong J.Y."/>
        </authorList>
    </citation>
    <scope>NUCLEOTIDE SEQUENCE</scope>
    <source>
        <strain evidence="3">GIHE-MW2</strain>
    </source>
</reference>
<gene>
    <name evidence="3" type="ORF">ABWT76_005276</name>
</gene>
<organism evidence="3">
    <name type="scientific">Planktothricoides raciborskii GIHE-MW2</name>
    <dbReference type="NCBI Taxonomy" id="2792601"/>
    <lineage>
        <taxon>Bacteria</taxon>
        <taxon>Bacillati</taxon>
        <taxon>Cyanobacteriota</taxon>
        <taxon>Cyanophyceae</taxon>
        <taxon>Oscillatoriophycideae</taxon>
        <taxon>Oscillatoriales</taxon>
        <taxon>Oscillatoriaceae</taxon>
        <taxon>Planktothricoides</taxon>
    </lineage>
</organism>
<dbReference type="Pfam" id="PF13559">
    <property type="entry name" value="DUF4129"/>
    <property type="match status" value="1"/>
</dbReference>
<sequence length="196" mass="23491">MSVAEFETTNLSWRWQQGQQQLQEWTELKFSQFFPNLFPSLDWPTVPTGNFNWLFYVLGIVLTIAVCWQLQSWIVQFWYWQMSKTSDRRSHFSENRSLTVKDLLGRSRKYQEKGNYTAACYCLYRAMLQQLDDRGIIPQQVSRTDREYDQLLQEQPNYSAYKVLLETHERLYFGKQQANADMFARCQEAYEAIVQK</sequence>
<accession>A0AAU8JCH7</accession>
<feature type="domain" description="Protein-glutamine gamma-glutamyltransferase-like C-terminal" evidence="2">
    <location>
        <begin position="123"/>
        <end position="191"/>
    </location>
</feature>